<comment type="caution">
    <text evidence="2">The sequence shown here is derived from an EMBL/GenBank/DDBJ whole genome shotgun (WGS) entry which is preliminary data.</text>
</comment>
<keyword evidence="3" id="KW-1185">Reference proteome</keyword>
<name>A0ABN8M330_9CNID</name>
<reference evidence="2 3" key="1">
    <citation type="submission" date="2022-05" db="EMBL/GenBank/DDBJ databases">
        <authorList>
            <consortium name="Genoscope - CEA"/>
            <person name="William W."/>
        </authorList>
    </citation>
    <scope>NUCLEOTIDE SEQUENCE [LARGE SCALE GENOMIC DNA]</scope>
</reference>
<evidence type="ECO:0000256" key="1">
    <source>
        <dbReference type="SAM" id="MobiDB-lite"/>
    </source>
</evidence>
<feature type="compositionally biased region" description="Polar residues" evidence="1">
    <location>
        <begin position="26"/>
        <end position="45"/>
    </location>
</feature>
<organism evidence="2 3">
    <name type="scientific">Porites evermanni</name>
    <dbReference type="NCBI Taxonomy" id="104178"/>
    <lineage>
        <taxon>Eukaryota</taxon>
        <taxon>Metazoa</taxon>
        <taxon>Cnidaria</taxon>
        <taxon>Anthozoa</taxon>
        <taxon>Hexacorallia</taxon>
        <taxon>Scleractinia</taxon>
        <taxon>Fungiina</taxon>
        <taxon>Poritidae</taxon>
        <taxon>Porites</taxon>
    </lineage>
</organism>
<dbReference type="EMBL" id="CALNXI010000208">
    <property type="protein sequence ID" value="CAH3022153.1"/>
    <property type="molecule type" value="Genomic_DNA"/>
</dbReference>
<accession>A0ABN8M330</accession>
<evidence type="ECO:0000313" key="3">
    <source>
        <dbReference type="Proteomes" id="UP001159427"/>
    </source>
</evidence>
<feature type="compositionally biased region" description="Polar residues" evidence="1">
    <location>
        <begin position="122"/>
        <end position="139"/>
    </location>
</feature>
<proteinExistence type="predicted"/>
<protein>
    <submittedName>
        <fullName evidence="2">Uncharacterized protein</fullName>
    </submittedName>
</protein>
<feature type="compositionally biased region" description="Polar residues" evidence="1">
    <location>
        <begin position="93"/>
        <end position="114"/>
    </location>
</feature>
<feature type="region of interest" description="Disordered" evidence="1">
    <location>
        <begin position="88"/>
        <end position="139"/>
    </location>
</feature>
<gene>
    <name evidence="2" type="ORF">PEVE_00014333</name>
</gene>
<feature type="region of interest" description="Disordered" evidence="1">
    <location>
        <begin position="1"/>
        <end position="45"/>
    </location>
</feature>
<evidence type="ECO:0000313" key="2">
    <source>
        <dbReference type="EMBL" id="CAH3022153.1"/>
    </source>
</evidence>
<dbReference type="Proteomes" id="UP001159427">
    <property type="component" value="Unassembled WGS sequence"/>
</dbReference>
<feature type="compositionally biased region" description="Basic and acidic residues" evidence="1">
    <location>
        <begin position="14"/>
        <end position="25"/>
    </location>
</feature>
<sequence>MRNRRTATPAPRFSHWDLDGRDVSPSRRSSLLTQHLPSLSEGSQESLTKIISPVFKSSEQGRTDIIELVGSPVSHRRGELLAFCMERRKKSQEPTPSLPNLNNRESASKENVQPGSPKGKYNHSTRTYSHPAVSKSSSLPKLCKWDSQSQVNPQDRRHSDEIRRHIQREDMDYDFFSNKAIILEQKKRDSFVQTHLDVKEVTSQIISTQIYRRDVDSSTLTVKE</sequence>